<evidence type="ECO:0008006" key="3">
    <source>
        <dbReference type="Google" id="ProtNLM"/>
    </source>
</evidence>
<name>A0AA38FQ72_TAXCH</name>
<proteinExistence type="predicted"/>
<comment type="caution">
    <text evidence="1">The sequence shown here is derived from an EMBL/GenBank/DDBJ whole genome shotgun (WGS) entry which is preliminary data.</text>
</comment>
<dbReference type="InterPro" id="IPR012337">
    <property type="entry name" value="RNaseH-like_sf"/>
</dbReference>
<dbReference type="Proteomes" id="UP000824469">
    <property type="component" value="Unassembled WGS sequence"/>
</dbReference>
<dbReference type="Gene3D" id="3.30.420.10">
    <property type="entry name" value="Ribonuclease H-like superfamily/Ribonuclease H"/>
    <property type="match status" value="1"/>
</dbReference>
<feature type="non-terminal residue" evidence="1">
    <location>
        <position position="1"/>
    </location>
</feature>
<dbReference type="AlphaFoldDB" id="A0AA38FQ72"/>
<evidence type="ECO:0000313" key="2">
    <source>
        <dbReference type="Proteomes" id="UP000824469"/>
    </source>
</evidence>
<sequence length="69" mass="7953">KEKLAALPLQPISVDQPFMQWGLEFIGMINPPSSSGHKWILIATDYFTRWNEVVALKEANETNILDFYE</sequence>
<evidence type="ECO:0000313" key="1">
    <source>
        <dbReference type="EMBL" id="KAH9308566.1"/>
    </source>
</evidence>
<dbReference type="EMBL" id="JAHRHJ020000007">
    <property type="protein sequence ID" value="KAH9308566.1"/>
    <property type="molecule type" value="Genomic_DNA"/>
</dbReference>
<feature type="non-terminal residue" evidence="1">
    <location>
        <position position="69"/>
    </location>
</feature>
<protein>
    <recommendedName>
        <fullName evidence="3">Integrase catalytic domain-containing protein</fullName>
    </recommendedName>
</protein>
<dbReference type="InterPro" id="IPR036397">
    <property type="entry name" value="RNaseH_sf"/>
</dbReference>
<organism evidence="1 2">
    <name type="scientific">Taxus chinensis</name>
    <name type="common">Chinese yew</name>
    <name type="synonym">Taxus wallichiana var. chinensis</name>
    <dbReference type="NCBI Taxonomy" id="29808"/>
    <lineage>
        <taxon>Eukaryota</taxon>
        <taxon>Viridiplantae</taxon>
        <taxon>Streptophyta</taxon>
        <taxon>Embryophyta</taxon>
        <taxon>Tracheophyta</taxon>
        <taxon>Spermatophyta</taxon>
        <taxon>Pinopsida</taxon>
        <taxon>Pinidae</taxon>
        <taxon>Conifers II</taxon>
        <taxon>Cupressales</taxon>
        <taxon>Taxaceae</taxon>
        <taxon>Taxus</taxon>
    </lineage>
</organism>
<gene>
    <name evidence="1" type="ORF">KI387_036477</name>
</gene>
<keyword evidence="2" id="KW-1185">Reference proteome</keyword>
<reference evidence="1 2" key="1">
    <citation type="journal article" date="2021" name="Nat. Plants">
        <title>The Taxus genome provides insights into paclitaxel biosynthesis.</title>
        <authorList>
            <person name="Xiong X."/>
            <person name="Gou J."/>
            <person name="Liao Q."/>
            <person name="Li Y."/>
            <person name="Zhou Q."/>
            <person name="Bi G."/>
            <person name="Li C."/>
            <person name="Du R."/>
            <person name="Wang X."/>
            <person name="Sun T."/>
            <person name="Guo L."/>
            <person name="Liang H."/>
            <person name="Lu P."/>
            <person name="Wu Y."/>
            <person name="Zhang Z."/>
            <person name="Ro D.K."/>
            <person name="Shang Y."/>
            <person name="Huang S."/>
            <person name="Yan J."/>
        </authorList>
    </citation>
    <scope>NUCLEOTIDE SEQUENCE [LARGE SCALE GENOMIC DNA]</scope>
    <source>
        <strain evidence="1">Ta-2019</strain>
    </source>
</reference>
<dbReference type="GO" id="GO:0003676">
    <property type="term" value="F:nucleic acid binding"/>
    <property type="evidence" value="ECO:0007669"/>
    <property type="project" value="InterPro"/>
</dbReference>
<dbReference type="SUPFAM" id="SSF53098">
    <property type="entry name" value="Ribonuclease H-like"/>
    <property type="match status" value="1"/>
</dbReference>
<accession>A0AA38FQ72</accession>